<evidence type="ECO:0000313" key="3">
    <source>
        <dbReference type="EMBL" id="MDR6939512.1"/>
    </source>
</evidence>
<dbReference type="Proteomes" id="UP001266099">
    <property type="component" value="Unassembled WGS sequence"/>
</dbReference>
<protein>
    <submittedName>
        <fullName evidence="3">Endonuclease/exonuclease/phosphatase (EEP) superfamily protein YafD</fullName>
    </submittedName>
</protein>
<dbReference type="EMBL" id="JAVDUJ010000001">
    <property type="protein sequence ID" value="MDR6939512.1"/>
    <property type="molecule type" value="Genomic_DNA"/>
</dbReference>
<gene>
    <name evidence="3" type="ORF">J2S36_001055</name>
</gene>
<organism evidence="3 4">
    <name type="scientific">Arcanobacterium hippocoleae</name>
    <dbReference type="NCBI Taxonomy" id="149017"/>
    <lineage>
        <taxon>Bacteria</taxon>
        <taxon>Bacillati</taxon>
        <taxon>Actinomycetota</taxon>
        <taxon>Actinomycetes</taxon>
        <taxon>Actinomycetales</taxon>
        <taxon>Actinomycetaceae</taxon>
        <taxon>Arcanobacterium</taxon>
    </lineage>
</organism>
<dbReference type="Gene3D" id="3.60.10.10">
    <property type="entry name" value="Endonuclease/exonuclease/phosphatase"/>
    <property type="match status" value="1"/>
</dbReference>
<dbReference type="Pfam" id="PF03372">
    <property type="entry name" value="Exo_endo_phos"/>
    <property type="match status" value="1"/>
</dbReference>
<keyword evidence="1" id="KW-0812">Transmembrane</keyword>
<dbReference type="GO" id="GO:0004519">
    <property type="term" value="F:endonuclease activity"/>
    <property type="evidence" value="ECO:0007669"/>
    <property type="project" value="UniProtKB-KW"/>
</dbReference>
<sequence>MTLFLAAIAVALCAFAIFTVIPGIFGVFELLLSLPLAQLISFRSILTVFFLGIGICYLLPAFLSRNKLRRIIASIAAICLLTSGAAHGMTVISRGLYFYDNLAQIEGDAKSETPHLNVLTYNTKGGATTTSDIVKIMLHDAIDVAVLPETSTQQGEEIQQALAAAGVNFQRFDTQTSQWEPDFSSTVILVSGKLGEYRQLDLSAISGKKAADQSAGNLENAPTEKTGVAAPFSIVGVAPADTQSKLPRFYGVHPIAPLPSLMQRWKAEITKTYSLCKSGENFVLAGDFNSTADHQAALEISCRDAVKEARMGGLGTWPAKFPVWLSAPIDRVLTGGNNYRGAQAKIVKAGASDHAGIVVQLRAHEFATAAARY</sequence>
<name>A0ABU1T2A7_9ACTO</name>
<evidence type="ECO:0000256" key="1">
    <source>
        <dbReference type="SAM" id="Phobius"/>
    </source>
</evidence>
<evidence type="ECO:0000313" key="4">
    <source>
        <dbReference type="Proteomes" id="UP001266099"/>
    </source>
</evidence>
<proteinExistence type="predicted"/>
<evidence type="ECO:0000259" key="2">
    <source>
        <dbReference type="Pfam" id="PF03372"/>
    </source>
</evidence>
<reference evidence="3 4" key="1">
    <citation type="submission" date="2023-07" db="EMBL/GenBank/DDBJ databases">
        <title>Sequencing the genomes of 1000 actinobacteria strains.</title>
        <authorList>
            <person name="Klenk H.-P."/>
        </authorList>
    </citation>
    <scope>NUCLEOTIDE SEQUENCE [LARGE SCALE GENOMIC DNA]</scope>
    <source>
        <strain evidence="3 4">DSM 15539</strain>
    </source>
</reference>
<feature type="transmembrane region" description="Helical" evidence="1">
    <location>
        <begin position="71"/>
        <end position="92"/>
    </location>
</feature>
<keyword evidence="3" id="KW-0255">Endonuclease</keyword>
<comment type="caution">
    <text evidence="3">The sequence shown here is derived from an EMBL/GenBank/DDBJ whole genome shotgun (WGS) entry which is preliminary data.</text>
</comment>
<keyword evidence="3" id="KW-0378">Hydrolase</keyword>
<keyword evidence="1" id="KW-0472">Membrane</keyword>
<dbReference type="SUPFAM" id="SSF56219">
    <property type="entry name" value="DNase I-like"/>
    <property type="match status" value="1"/>
</dbReference>
<keyword evidence="1" id="KW-1133">Transmembrane helix</keyword>
<dbReference type="RefSeq" id="WP_309956232.1">
    <property type="nucleotide sequence ID" value="NZ_JAVDUJ010000001.1"/>
</dbReference>
<feature type="domain" description="Endonuclease/exonuclease/phosphatase" evidence="2">
    <location>
        <begin position="119"/>
        <end position="354"/>
    </location>
</feature>
<dbReference type="InterPro" id="IPR005135">
    <property type="entry name" value="Endo/exonuclease/phosphatase"/>
</dbReference>
<keyword evidence="4" id="KW-1185">Reference proteome</keyword>
<feature type="transmembrane region" description="Helical" evidence="1">
    <location>
        <begin position="36"/>
        <end position="59"/>
    </location>
</feature>
<keyword evidence="3" id="KW-0540">Nuclease</keyword>
<dbReference type="InterPro" id="IPR036691">
    <property type="entry name" value="Endo/exonu/phosph_ase_sf"/>
</dbReference>
<accession>A0ABU1T2A7</accession>